<dbReference type="CDD" id="cd02440">
    <property type="entry name" value="AdoMet_MTases"/>
    <property type="match status" value="1"/>
</dbReference>
<keyword evidence="2" id="KW-1185">Reference proteome</keyword>
<protein>
    <submittedName>
        <fullName evidence="1">Methyltransferase-16 family protein</fullName>
    </submittedName>
</protein>
<dbReference type="InterPro" id="IPR019410">
    <property type="entry name" value="Methyltransf_16"/>
</dbReference>
<dbReference type="Pfam" id="PF10294">
    <property type="entry name" value="Methyltransf_16"/>
    <property type="match status" value="1"/>
</dbReference>
<reference evidence="1" key="1">
    <citation type="journal article" date="2021" name="Sci. Rep.">
        <title>Diploid genomic architecture of Nitzschia inconspicua, an elite biomass production diatom.</title>
        <authorList>
            <person name="Oliver A."/>
            <person name="Podell S."/>
            <person name="Pinowska A."/>
            <person name="Traller J.C."/>
            <person name="Smith S.R."/>
            <person name="McClure R."/>
            <person name="Beliaev A."/>
            <person name="Bohutskyi P."/>
            <person name="Hill E.A."/>
            <person name="Rabines A."/>
            <person name="Zheng H."/>
            <person name="Allen L.Z."/>
            <person name="Kuo A."/>
            <person name="Grigoriev I.V."/>
            <person name="Allen A.E."/>
            <person name="Hazlebeck D."/>
            <person name="Allen E.E."/>
        </authorList>
    </citation>
    <scope>NUCLEOTIDE SEQUENCE</scope>
    <source>
        <strain evidence="1">Hildebrandi</strain>
    </source>
</reference>
<accession>A0A9K3Q1F6</accession>
<proteinExistence type="predicted"/>
<dbReference type="EMBL" id="JAGRRH010000007">
    <property type="protein sequence ID" value="KAG7366985.1"/>
    <property type="molecule type" value="Genomic_DNA"/>
</dbReference>
<organism evidence="1 2">
    <name type="scientific">Nitzschia inconspicua</name>
    <dbReference type="NCBI Taxonomy" id="303405"/>
    <lineage>
        <taxon>Eukaryota</taxon>
        <taxon>Sar</taxon>
        <taxon>Stramenopiles</taxon>
        <taxon>Ochrophyta</taxon>
        <taxon>Bacillariophyta</taxon>
        <taxon>Bacillariophyceae</taxon>
        <taxon>Bacillariophycidae</taxon>
        <taxon>Bacillariales</taxon>
        <taxon>Bacillariaceae</taxon>
        <taxon>Nitzschia</taxon>
    </lineage>
</organism>
<reference evidence="1" key="2">
    <citation type="submission" date="2021-04" db="EMBL/GenBank/DDBJ databases">
        <authorList>
            <person name="Podell S."/>
        </authorList>
    </citation>
    <scope>NUCLEOTIDE SEQUENCE</scope>
    <source>
        <strain evidence="1">Hildebrandi</strain>
    </source>
</reference>
<comment type="caution">
    <text evidence="1">The sequence shown here is derived from an EMBL/GenBank/DDBJ whole genome shotgun (WGS) entry which is preliminary data.</text>
</comment>
<dbReference type="Proteomes" id="UP000693970">
    <property type="component" value="Unassembled WGS sequence"/>
</dbReference>
<name>A0A9K3Q1F6_9STRA</name>
<keyword evidence="1" id="KW-0489">Methyltransferase</keyword>
<evidence type="ECO:0000313" key="1">
    <source>
        <dbReference type="EMBL" id="KAG7366985.1"/>
    </source>
</evidence>
<dbReference type="OrthoDB" id="189234at2759"/>
<sequence length="354" mass="39016">MRAVKSLPAKIQGHLSVYHIDRTIRSELCLRKGLNHKTKPCLECRRASALVSADETSKSHNPVTSFHNSITTDEGVIIHERSTDSNRVATGGHQGFVWGSVLWPSGVSLAKYLAWKGPAYVQSKARVLELGSGTGIVGLTAAKIGAPSVTLTDNESELWSTMRRNIESNGFSEKQVRIHGLDWRDPSTFLCPPADFAYKQLGIRSPSYEYPDLVLAADVLYSGMDKLFARVLSSHLASEEETAGEKLPEALLACPFRKDSPLEGFFEVSMRLGLTFERLEDDQGCAVGGFHGITPSNIFSSSGFVPLASDRQRKAIANDPTFSSYNTKNIQIFRVQRVGRTAEESFHVKRVSRL</sequence>
<dbReference type="AlphaFoldDB" id="A0A9K3Q1F6"/>
<evidence type="ECO:0000313" key="2">
    <source>
        <dbReference type="Proteomes" id="UP000693970"/>
    </source>
</evidence>
<gene>
    <name evidence="1" type="ORF">IV203_029655</name>
</gene>
<dbReference type="GO" id="GO:0008168">
    <property type="term" value="F:methyltransferase activity"/>
    <property type="evidence" value="ECO:0007669"/>
    <property type="project" value="UniProtKB-KW"/>
</dbReference>
<keyword evidence="1" id="KW-0808">Transferase</keyword>
<dbReference type="GO" id="GO:0032259">
    <property type="term" value="P:methylation"/>
    <property type="evidence" value="ECO:0007669"/>
    <property type="project" value="UniProtKB-KW"/>
</dbReference>
<dbReference type="PANTHER" id="PTHR14614">
    <property type="entry name" value="HEPATOCELLULAR CARCINOMA-ASSOCIATED ANTIGEN"/>
    <property type="match status" value="1"/>
</dbReference>